<dbReference type="GO" id="GO:0010038">
    <property type="term" value="P:response to metal ion"/>
    <property type="evidence" value="ECO:0007669"/>
    <property type="project" value="InterPro"/>
</dbReference>
<proteinExistence type="inferred from homology"/>
<dbReference type="VEuPathDB" id="FungiDB:SPPG_08958"/>
<dbReference type="AlphaFoldDB" id="A0A0L0HMN9"/>
<protein>
    <recommendedName>
        <fullName evidence="4">CutA1 divalent ion tolerance protein</fullName>
    </recommendedName>
</protein>
<accession>A0A0L0HMN9</accession>
<dbReference type="OMA" id="VYTTFPD"/>
<dbReference type="InterPro" id="IPR015867">
    <property type="entry name" value="N-reg_PII/ATP_PRibTrfase_C"/>
</dbReference>
<evidence type="ECO:0000256" key="1">
    <source>
        <dbReference type="ARBA" id="ARBA00010169"/>
    </source>
</evidence>
<dbReference type="InParanoid" id="A0A0L0HMN9"/>
<name>A0A0L0HMN9_SPIPD</name>
<comment type="similarity">
    <text evidence="1">Belongs to the CutA family.</text>
</comment>
<dbReference type="SUPFAM" id="SSF54913">
    <property type="entry name" value="GlnB-like"/>
    <property type="match status" value="1"/>
</dbReference>
<evidence type="ECO:0000313" key="2">
    <source>
        <dbReference type="EMBL" id="KND02691.1"/>
    </source>
</evidence>
<dbReference type="PANTHER" id="PTHR23419:SF8">
    <property type="entry name" value="FI09726P"/>
    <property type="match status" value="1"/>
</dbReference>
<dbReference type="PANTHER" id="PTHR23419">
    <property type="entry name" value="DIVALENT CATION TOLERANCE CUTA-RELATED"/>
    <property type="match status" value="1"/>
</dbReference>
<dbReference type="OrthoDB" id="2017693at2759"/>
<organism evidence="2 3">
    <name type="scientific">Spizellomyces punctatus (strain DAOM BR117)</name>
    <dbReference type="NCBI Taxonomy" id="645134"/>
    <lineage>
        <taxon>Eukaryota</taxon>
        <taxon>Fungi</taxon>
        <taxon>Fungi incertae sedis</taxon>
        <taxon>Chytridiomycota</taxon>
        <taxon>Chytridiomycota incertae sedis</taxon>
        <taxon>Chytridiomycetes</taxon>
        <taxon>Spizellomycetales</taxon>
        <taxon>Spizellomycetaceae</taxon>
        <taxon>Spizellomyces</taxon>
    </lineage>
</organism>
<dbReference type="Proteomes" id="UP000053201">
    <property type="component" value="Unassembled WGS sequence"/>
</dbReference>
<dbReference type="STRING" id="645134.A0A0L0HMN9"/>
<dbReference type="Gene3D" id="3.30.70.120">
    <property type="match status" value="1"/>
</dbReference>
<evidence type="ECO:0000313" key="3">
    <source>
        <dbReference type="Proteomes" id="UP000053201"/>
    </source>
</evidence>
<dbReference type="GO" id="GO:0005507">
    <property type="term" value="F:copper ion binding"/>
    <property type="evidence" value="ECO:0007669"/>
    <property type="project" value="TreeGrafter"/>
</dbReference>
<evidence type="ECO:0008006" key="4">
    <source>
        <dbReference type="Google" id="ProtNLM"/>
    </source>
</evidence>
<dbReference type="InterPro" id="IPR011322">
    <property type="entry name" value="N-reg_PII-like_a/b"/>
</dbReference>
<sequence>MLFRHLAVVWSLVAHPVCKRQSLSMSTSSTHPVILLSTVPNEEVAKSISRGLVERKLIACANIVPKVTSVYWWDGGVQEDSELLMIMKTQASLVPQVTEYVKAEHPYEIPELIATKIEGGNDAYIQWISQNTIGRT</sequence>
<dbReference type="Pfam" id="PF03091">
    <property type="entry name" value="CutA1"/>
    <property type="match status" value="1"/>
</dbReference>
<dbReference type="eggNOG" id="KOG3338">
    <property type="taxonomic scope" value="Eukaryota"/>
</dbReference>
<dbReference type="EMBL" id="KQ257452">
    <property type="protein sequence ID" value="KND02691.1"/>
    <property type="molecule type" value="Genomic_DNA"/>
</dbReference>
<dbReference type="RefSeq" id="XP_016610730.1">
    <property type="nucleotide sequence ID" value="XM_016757108.1"/>
</dbReference>
<reference evidence="2 3" key="1">
    <citation type="submission" date="2009-08" db="EMBL/GenBank/DDBJ databases">
        <title>The Genome Sequence of Spizellomyces punctatus strain DAOM BR117.</title>
        <authorList>
            <consortium name="The Broad Institute Genome Sequencing Platform"/>
            <person name="Russ C."/>
            <person name="Cuomo C."/>
            <person name="Shea T."/>
            <person name="Young S.K."/>
            <person name="Zeng Q."/>
            <person name="Koehrsen M."/>
            <person name="Haas B."/>
            <person name="Borodovsky M."/>
            <person name="Guigo R."/>
            <person name="Alvarado L."/>
            <person name="Berlin A."/>
            <person name="Bochicchio J."/>
            <person name="Borenstein D."/>
            <person name="Chapman S."/>
            <person name="Chen Z."/>
            <person name="Engels R."/>
            <person name="Freedman E."/>
            <person name="Gellesch M."/>
            <person name="Goldberg J."/>
            <person name="Griggs A."/>
            <person name="Gujja S."/>
            <person name="Heiman D."/>
            <person name="Hepburn T."/>
            <person name="Howarth C."/>
            <person name="Jen D."/>
            <person name="Larson L."/>
            <person name="Lewis B."/>
            <person name="Mehta T."/>
            <person name="Park D."/>
            <person name="Pearson M."/>
            <person name="Roberts A."/>
            <person name="Saif S."/>
            <person name="Shenoy N."/>
            <person name="Sisk P."/>
            <person name="Stolte C."/>
            <person name="Sykes S."/>
            <person name="Thomson T."/>
            <person name="Walk T."/>
            <person name="White J."/>
            <person name="Yandava C."/>
            <person name="Burger G."/>
            <person name="Gray M.W."/>
            <person name="Holland P.W.H."/>
            <person name="King N."/>
            <person name="Lang F.B.F."/>
            <person name="Roger A.J."/>
            <person name="Ruiz-Trillo I."/>
            <person name="Lander E."/>
            <person name="Nusbaum C."/>
        </authorList>
    </citation>
    <scope>NUCLEOTIDE SEQUENCE [LARGE SCALE GENOMIC DNA]</scope>
    <source>
        <strain evidence="2 3">DAOM BR117</strain>
    </source>
</reference>
<dbReference type="InterPro" id="IPR004323">
    <property type="entry name" value="Ion_tolerance_CutA"/>
</dbReference>
<gene>
    <name evidence="2" type="ORF">SPPG_08958</name>
</gene>
<dbReference type="GeneID" id="27692083"/>
<keyword evidence="3" id="KW-1185">Reference proteome</keyword>